<keyword evidence="1" id="KW-0614">Plasmid</keyword>
<dbReference type="Proteomes" id="UP001056855">
    <property type="component" value="Plasmid unnamed3"/>
</dbReference>
<organism evidence="1 2">
    <name type="scientific">Natronosalvus rutilus</name>
    <dbReference type="NCBI Taxonomy" id="2953753"/>
    <lineage>
        <taxon>Archaea</taxon>
        <taxon>Methanobacteriati</taxon>
        <taxon>Methanobacteriota</taxon>
        <taxon>Stenosarchaea group</taxon>
        <taxon>Halobacteria</taxon>
        <taxon>Halobacteriales</taxon>
        <taxon>Natrialbaceae</taxon>
        <taxon>Natronosalvus</taxon>
    </lineage>
</organism>
<keyword evidence="2" id="KW-1185">Reference proteome</keyword>
<dbReference type="Pfam" id="PF13385">
    <property type="entry name" value="Laminin_G_3"/>
    <property type="match status" value="1"/>
</dbReference>
<dbReference type="GeneID" id="73292580"/>
<dbReference type="Gene3D" id="2.60.120.200">
    <property type="match status" value="1"/>
</dbReference>
<accession>A0A9E7NFB0</accession>
<dbReference type="SUPFAM" id="SSF49899">
    <property type="entry name" value="Concanavalin A-like lectins/glucanases"/>
    <property type="match status" value="1"/>
</dbReference>
<dbReference type="KEGG" id="sawl:NGM29_21000"/>
<proteinExistence type="predicted"/>
<dbReference type="EMBL" id="CP100358">
    <property type="protein sequence ID" value="UTF55973.1"/>
    <property type="molecule type" value="Genomic_DNA"/>
</dbReference>
<name>A0A9E7NFB0_9EURY</name>
<dbReference type="AlphaFoldDB" id="A0A9E7NFB0"/>
<dbReference type="InterPro" id="IPR013320">
    <property type="entry name" value="ConA-like_dom_sf"/>
</dbReference>
<protein>
    <submittedName>
        <fullName evidence="1">LamG domain-containing protein</fullName>
    </submittedName>
</protein>
<evidence type="ECO:0000313" key="1">
    <source>
        <dbReference type="EMBL" id="UTF55973.1"/>
    </source>
</evidence>
<reference evidence="1" key="1">
    <citation type="submission" date="2022-06" db="EMBL/GenBank/DDBJ databases">
        <title>Diverse halophilic archaea isolated from saline environments.</title>
        <authorList>
            <person name="Cui H.-L."/>
        </authorList>
    </citation>
    <scope>NUCLEOTIDE SEQUENCE</scope>
    <source>
        <strain evidence="1">WLHS1</strain>
        <plasmid evidence="1">unnamed3</plasmid>
    </source>
</reference>
<gene>
    <name evidence="1" type="ORF">NGM29_21000</name>
</gene>
<geneLocation type="plasmid" evidence="1 2">
    <name>unnamed3</name>
</geneLocation>
<sequence length="234" mass="25639">MTHFNLWRDLTTGDPIYRNMADRADYHWKIDEGSGGTITCSVTGEVGTINGASWVSGDWIGGYGLEFAAGDWVQFDLDSTAFGGEEQMWVSVAFTDYEPNNRGILASVVDTSDSDRWNLETGSWDQDGRIGWWMSGDNNITSGAGSVSADTQYHTIGIHDNLNDNREIMLNDQSMNTTTSSGTVPGGEPTTFKIGRRGSGSREFVGVIGEVMIGFTGLTRDEKTALYDRQPFSQ</sequence>
<evidence type="ECO:0000313" key="2">
    <source>
        <dbReference type="Proteomes" id="UP001056855"/>
    </source>
</evidence>
<dbReference type="RefSeq" id="WP_254161527.1">
    <property type="nucleotide sequence ID" value="NZ_CP100358.1"/>
</dbReference>